<protein>
    <submittedName>
        <fullName evidence="2">Uncharacterized protein</fullName>
    </submittedName>
</protein>
<feature type="compositionally biased region" description="Acidic residues" evidence="1">
    <location>
        <begin position="428"/>
        <end position="438"/>
    </location>
</feature>
<evidence type="ECO:0000313" key="2">
    <source>
        <dbReference type="EMBL" id="CEM39934.1"/>
    </source>
</evidence>
<proteinExistence type="predicted"/>
<dbReference type="EMBL" id="CDMY01001057">
    <property type="protein sequence ID" value="CEM39934.1"/>
    <property type="molecule type" value="Genomic_DNA"/>
</dbReference>
<reference evidence="2 3" key="1">
    <citation type="submission" date="2014-11" db="EMBL/GenBank/DDBJ databases">
        <authorList>
            <person name="Zhu J."/>
            <person name="Qi W."/>
            <person name="Song R."/>
        </authorList>
    </citation>
    <scope>NUCLEOTIDE SEQUENCE [LARGE SCALE GENOMIC DNA]</scope>
</reference>
<sequence length="1285" mass="142088">MADGRSGRHGPHEEPFATEQLPFSVCPYFPFISAGRPRRYYADGTPRRDPFLTDDENVTNIIEAGTNQFIRVDLVFARNAGFNRILVAANSQEGLADIVIEIDEEPFDRTNATQDGSPYLPRCRGVCSDECICAEEFVLVPTDKGEYLDVFIEPKGDLPSNTGVVIYYLTGLCAVDFDVYLIPGINVREIESISAESSRDGDADPISVDELLDLFRAGEESDDLLADLGLEAFELSVTDTIKQKMWRKQGEETVAPAAKGEQQDDAVIAPRGVYGRCPVSHIFPCDPTGNTAFTIQPGETKQIFDLDLPRAAGYPFVVVAISSVSGDADMRGEAFSQDYRDGLVDGLYYALSENRPADNYEDPSADEYEDSIFFPTDEGDVIQILLFTKEEVNEPTNVRVLLVFYDYDCDNYFNVTGPSGLDVTLPNDGDDDDDDYEEPDRRRAGDDDDDDDDRFETRSERSQETIRSIAEVDQGKPYVYADGEQEAYDFDTIRYRAPFFYSTFEGLILEILPFSPASKWIRCGKNHFVAVDLVFARNAEFEAIRIVASTIEGTSAHIIATIDGEVVATIEVLPQPRRFEGCLSVAEGDFLDVFIVVPFSEDSGPRDPPYANVQVQMYYERSWRRLCDELYTVSNSTRRDTLSNGLLDWSREGKKDDEASADDGLDALKLQETDAAKQNIENGQAAPSANALAAREQLEGRPRGVYGCPVTQINPFDPTNNTEFLVGDFAEFPGTPQRFKRLAVDMVSPRSFNYSYVVIAASSVSGDADMSIFAEGEETRDLFGNFISPREYIGGSKAYTQDRPSDTVFEDAAFISTDIRISGGRADVLDVILYPFGGERLAFVENDVRVLIIWYDFECHIPFNIAVTNPNATGIDITLLGGTDDRNDDDYEEPRSEYEYEFGNLTELLVFARNSGFPEVLIATNSIEGPSAWILVTVDGQLAGNSTEPLDGDDEAFENFVRLPTAEGTFMDVFVVSGGDRADSSNVQVVIILLTGLCFPDYDIPGLFQQTPAANAIVEDNQREQFISSASQDDDVDASLLVDGLLDWSREGKKDDEASADDGLDALKLQETDAAKQNIENGQAAPSANALAAREQLEGRPRGVYGCPVTQINPFDPTNNTEFITQIGARNCISPRNGKSLPDELGYPAIIIATSSRSGDADIVANRAASKAYTEDPPDDDFYEDAVLLSPLTIEVCFEAFRDAAFYNLRPSTANMRVLIIFYDFGCHLPFNITPTPGVEPRNPFAQRRLPPPGSGEPSTGIPLRSADYEFDFGEFEYLFDDQTD</sequence>
<dbReference type="VEuPathDB" id="CryptoDB:Vbra_19847"/>
<name>A0A0G4H7P0_VITBC</name>
<feature type="region of interest" description="Disordered" evidence="1">
    <location>
        <begin position="1238"/>
        <end position="1264"/>
    </location>
</feature>
<feature type="region of interest" description="Disordered" evidence="1">
    <location>
        <begin position="420"/>
        <end position="465"/>
    </location>
</feature>
<feature type="compositionally biased region" description="Basic and acidic residues" evidence="1">
    <location>
        <begin position="455"/>
        <end position="464"/>
    </location>
</feature>
<dbReference type="Proteomes" id="UP000041254">
    <property type="component" value="Unassembled WGS sequence"/>
</dbReference>
<organism evidence="2 3">
    <name type="scientific">Vitrella brassicaformis (strain CCMP3155)</name>
    <dbReference type="NCBI Taxonomy" id="1169540"/>
    <lineage>
        <taxon>Eukaryota</taxon>
        <taxon>Sar</taxon>
        <taxon>Alveolata</taxon>
        <taxon>Colpodellida</taxon>
        <taxon>Vitrellaceae</taxon>
        <taxon>Vitrella</taxon>
    </lineage>
</organism>
<dbReference type="InParanoid" id="A0A0G4H7P0"/>
<evidence type="ECO:0000256" key="1">
    <source>
        <dbReference type="SAM" id="MobiDB-lite"/>
    </source>
</evidence>
<gene>
    <name evidence="2" type="ORF">Vbra_19847</name>
</gene>
<accession>A0A0G4H7P0</accession>
<evidence type="ECO:0000313" key="3">
    <source>
        <dbReference type="Proteomes" id="UP000041254"/>
    </source>
</evidence>
<keyword evidence="3" id="KW-1185">Reference proteome</keyword>